<keyword evidence="3 4" id="KW-0414">Isoprene biosynthesis</keyword>
<dbReference type="CDD" id="cd02516">
    <property type="entry name" value="CDP-ME_synthetase"/>
    <property type="match status" value="1"/>
</dbReference>
<evidence type="ECO:0000313" key="5">
    <source>
        <dbReference type="EMBL" id="UWP58167.1"/>
    </source>
</evidence>
<dbReference type="Proteomes" id="UP001060164">
    <property type="component" value="Chromosome"/>
</dbReference>
<protein>
    <recommendedName>
        <fullName evidence="4">2-C-methyl-D-erythritol 4-phosphate cytidylyltransferase</fullName>
        <ecNumber evidence="4">2.7.7.60</ecNumber>
    </recommendedName>
    <alternativeName>
        <fullName evidence="4">4-diphosphocytidyl-2C-methyl-D-erythritol synthase</fullName>
    </alternativeName>
    <alternativeName>
        <fullName evidence="4">MEP cytidylyltransferase</fullName>
        <shortName evidence="4">MCT</shortName>
    </alternativeName>
</protein>
<keyword evidence="6" id="KW-1185">Reference proteome</keyword>
<dbReference type="PANTHER" id="PTHR32125:SF4">
    <property type="entry name" value="2-C-METHYL-D-ERYTHRITOL 4-PHOSPHATE CYTIDYLYLTRANSFERASE, CHLOROPLASTIC"/>
    <property type="match status" value="1"/>
</dbReference>
<dbReference type="PANTHER" id="PTHR32125">
    <property type="entry name" value="2-C-METHYL-D-ERYTHRITOL 4-PHOSPHATE CYTIDYLYLTRANSFERASE, CHLOROPLASTIC"/>
    <property type="match status" value="1"/>
</dbReference>
<comment type="catalytic activity">
    <reaction evidence="4">
        <text>2-C-methyl-D-erythritol 4-phosphate + CTP + H(+) = 4-CDP-2-C-methyl-D-erythritol + diphosphate</text>
        <dbReference type="Rhea" id="RHEA:13429"/>
        <dbReference type="ChEBI" id="CHEBI:15378"/>
        <dbReference type="ChEBI" id="CHEBI:33019"/>
        <dbReference type="ChEBI" id="CHEBI:37563"/>
        <dbReference type="ChEBI" id="CHEBI:57823"/>
        <dbReference type="ChEBI" id="CHEBI:58262"/>
        <dbReference type="EC" id="2.7.7.60"/>
    </reaction>
</comment>
<feature type="site" description="Transition state stabilizer" evidence="4">
    <location>
        <position position="25"/>
    </location>
</feature>
<dbReference type="Gene3D" id="3.90.550.10">
    <property type="entry name" value="Spore Coat Polysaccharide Biosynthesis Protein SpsA, Chain A"/>
    <property type="match status" value="1"/>
</dbReference>
<comment type="similarity">
    <text evidence="4">Belongs to the IspD/TarI cytidylyltransferase family. IspD subfamily.</text>
</comment>
<feature type="site" description="Positions MEP for the nucleophilic attack" evidence="4">
    <location>
        <position position="157"/>
    </location>
</feature>
<accession>A0ABY5VCY1</accession>
<dbReference type="RefSeq" id="WP_148511993.1">
    <property type="nucleotide sequence ID" value="NZ_CABLBR010000054.1"/>
</dbReference>
<evidence type="ECO:0000256" key="2">
    <source>
        <dbReference type="ARBA" id="ARBA00022695"/>
    </source>
</evidence>
<comment type="function">
    <text evidence="4">Catalyzes the formation of 4-diphosphocytidyl-2-C-methyl-D-erythritol from CTP and 2-C-methyl-D-erythritol 4-phosphate (MEP).</text>
</comment>
<gene>
    <name evidence="4 5" type="primary">ispD</name>
    <name evidence="5" type="ORF">NQ502_12290</name>
</gene>
<keyword evidence="1 4" id="KW-0808">Transferase</keyword>
<dbReference type="GO" id="GO:0050518">
    <property type="term" value="F:2-C-methyl-D-erythritol 4-phosphate cytidylyltransferase activity"/>
    <property type="evidence" value="ECO:0007669"/>
    <property type="project" value="UniProtKB-EC"/>
</dbReference>
<dbReference type="HAMAP" id="MF_00108">
    <property type="entry name" value="IspD"/>
    <property type="match status" value="1"/>
</dbReference>
<dbReference type="EMBL" id="CP102290">
    <property type="protein sequence ID" value="UWP58167.1"/>
    <property type="molecule type" value="Genomic_DNA"/>
</dbReference>
<dbReference type="EC" id="2.7.7.60" evidence="4"/>
<evidence type="ECO:0000256" key="4">
    <source>
        <dbReference type="HAMAP-Rule" id="MF_00108"/>
    </source>
</evidence>
<dbReference type="InterPro" id="IPR034683">
    <property type="entry name" value="IspD/TarI"/>
</dbReference>
<dbReference type="InterPro" id="IPR050088">
    <property type="entry name" value="IspD/TarI_cytidylyltransf_bact"/>
</dbReference>
<dbReference type="SUPFAM" id="SSF53448">
    <property type="entry name" value="Nucleotide-diphospho-sugar transferases"/>
    <property type="match status" value="1"/>
</dbReference>
<dbReference type="NCBIfam" id="TIGR00453">
    <property type="entry name" value="ispD"/>
    <property type="match status" value="1"/>
</dbReference>
<proteinExistence type="inferred from homology"/>
<dbReference type="InterPro" id="IPR001228">
    <property type="entry name" value="IspD"/>
</dbReference>
<comment type="pathway">
    <text evidence="4">Isoprenoid biosynthesis; isopentenyl diphosphate biosynthesis via DXP pathway; isopentenyl diphosphate from 1-deoxy-D-xylulose 5-phosphate: step 2/6.</text>
</comment>
<evidence type="ECO:0000313" key="6">
    <source>
        <dbReference type="Proteomes" id="UP001060164"/>
    </source>
</evidence>
<sequence>MKKGKCTAIVLAAGQGRRMGTKIQKQYLHIQDRPVVYYALESFQKSDIIDEIILVTGEKEIGYCKEEIVRRYQLDKVRHVITGGKERFDSVYQGLLHCEDCAYVFIHDGARPFVDEAVIERTYAAAQKYHACVAAIPSKDTVKIADGHGFVKCTPDRSTVWMIQTPQVFSYPLVRGAYDALMEHPIDSITDDAMVVEQIGHQPIKLVEGSYYNIKITTPEDLKLAELFVNEKV</sequence>
<reference evidence="5" key="1">
    <citation type="journal article" date="2022" name="Cell">
        <title>Design, construction, and in vivo augmentation of a complex gut microbiome.</title>
        <authorList>
            <person name="Cheng A.G."/>
            <person name="Ho P.Y."/>
            <person name="Aranda-Diaz A."/>
            <person name="Jain S."/>
            <person name="Yu F.B."/>
            <person name="Meng X."/>
            <person name="Wang M."/>
            <person name="Iakiviak M."/>
            <person name="Nagashima K."/>
            <person name="Zhao A."/>
            <person name="Murugkar P."/>
            <person name="Patil A."/>
            <person name="Atabakhsh K."/>
            <person name="Weakley A."/>
            <person name="Yan J."/>
            <person name="Brumbaugh A.R."/>
            <person name="Higginbottom S."/>
            <person name="Dimas A."/>
            <person name="Shiver A.L."/>
            <person name="Deutschbauer A."/>
            <person name="Neff N."/>
            <person name="Sonnenburg J.L."/>
            <person name="Huang K.C."/>
            <person name="Fischbach M.A."/>
        </authorList>
    </citation>
    <scope>NUCLEOTIDE SEQUENCE</scope>
    <source>
        <strain evidence="5">DSM 19829</strain>
    </source>
</reference>
<dbReference type="InterPro" id="IPR029044">
    <property type="entry name" value="Nucleotide-diphossugar_trans"/>
</dbReference>
<dbReference type="Pfam" id="PF01128">
    <property type="entry name" value="IspD"/>
    <property type="match status" value="1"/>
</dbReference>
<feature type="site" description="Positions MEP for the nucleophilic attack" evidence="4">
    <location>
        <position position="215"/>
    </location>
</feature>
<evidence type="ECO:0000256" key="1">
    <source>
        <dbReference type="ARBA" id="ARBA00022679"/>
    </source>
</evidence>
<keyword evidence="2 4" id="KW-0548">Nucleotidyltransferase</keyword>
<organism evidence="5 6">
    <name type="scientific">Ruminococcus gauvreauii</name>
    <dbReference type="NCBI Taxonomy" id="438033"/>
    <lineage>
        <taxon>Bacteria</taxon>
        <taxon>Bacillati</taxon>
        <taxon>Bacillota</taxon>
        <taxon>Clostridia</taxon>
        <taxon>Eubacteriales</taxon>
        <taxon>Oscillospiraceae</taxon>
        <taxon>Ruminococcus</taxon>
    </lineage>
</organism>
<name>A0ABY5VCY1_9FIRM</name>
<evidence type="ECO:0000256" key="3">
    <source>
        <dbReference type="ARBA" id="ARBA00023229"/>
    </source>
</evidence>
<feature type="site" description="Transition state stabilizer" evidence="4">
    <location>
        <position position="18"/>
    </location>
</feature>